<evidence type="ECO:0000256" key="7">
    <source>
        <dbReference type="ARBA" id="ARBA00023004"/>
    </source>
</evidence>
<keyword evidence="2" id="KW-0812">Transmembrane</keyword>
<organism evidence="11 12">
    <name type="scientific">Qipengyuania polymorpha</name>
    <dbReference type="NCBI Taxonomy" id="2867234"/>
    <lineage>
        <taxon>Bacteria</taxon>
        <taxon>Pseudomonadati</taxon>
        <taxon>Pseudomonadota</taxon>
        <taxon>Alphaproteobacteria</taxon>
        <taxon>Sphingomonadales</taxon>
        <taxon>Erythrobacteraceae</taxon>
        <taxon>Qipengyuania</taxon>
    </lineage>
</organism>
<comment type="caution">
    <text evidence="11">The sequence shown here is derived from an EMBL/GenBank/DDBJ whole genome shotgun (WGS) entry which is preliminary data.</text>
</comment>
<sequence>MELTAADRSAFEGRSREVDYDRREKLHYLGEYRRELPNSLQRMMENAYDWEHLPFVHPASFSDIALVEQGGWGWRCKVALPNNGGTQAVELLVDKPRHYWATTVVEGFGQGVEIHTQASENGDDGIVVSVNFYLPQPPESEAQEQMLLAALTHQYSALYDEDEALMSGRQEAVDRRRETRGARLAAGTVLGRAVDFDSASGNLVTAEEREIVLRRHDGRWLAHPAECPHMLGPLAAAEGKDGRVTCPWHGYSFSLADGAETQARCAALKLARVFEDEAGRLVLEDEL</sequence>
<evidence type="ECO:0000313" key="11">
    <source>
        <dbReference type="EMBL" id="MBX7459152.1"/>
    </source>
</evidence>
<keyword evidence="7" id="KW-0408">Iron</keyword>
<dbReference type="InterPro" id="IPR017941">
    <property type="entry name" value="Rieske_2Fe-2S"/>
</dbReference>
<evidence type="ECO:0000256" key="1">
    <source>
        <dbReference type="ARBA" id="ARBA00004370"/>
    </source>
</evidence>
<protein>
    <submittedName>
        <fullName evidence="11">Rieske (2Fe-2S) protein</fullName>
    </submittedName>
</protein>
<dbReference type="EMBL" id="JAIGNK010000004">
    <property type="protein sequence ID" value="MBX7459152.1"/>
    <property type="molecule type" value="Genomic_DNA"/>
</dbReference>
<keyword evidence="8" id="KW-0411">Iron-sulfur</keyword>
<keyword evidence="5" id="KW-1133">Transmembrane helix</keyword>
<dbReference type="Gene3D" id="2.102.10.10">
    <property type="entry name" value="Rieske [2Fe-2S] iron-sulphur domain"/>
    <property type="match status" value="1"/>
</dbReference>
<dbReference type="Pfam" id="PF00355">
    <property type="entry name" value="Rieske"/>
    <property type="match status" value="1"/>
</dbReference>
<keyword evidence="6" id="KW-0560">Oxidoreductase</keyword>
<evidence type="ECO:0000259" key="10">
    <source>
        <dbReference type="PROSITE" id="PS51296"/>
    </source>
</evidence>
<keyword evidence="3" id="KW-0001">2Fe-2S</keyword>
<proteinExistence type="predicted"/>
<dbReference type="PROSITE" id="PS51296">
    <property type="entry name" value="RIESKE"/>
    <property type="match status" value="1"/>
</dbReference>
<keyword evidence="9" id="KW-0472">Membrane</keyword>
<evidence type="ECO:0000256" key="3">
    <source>
        <dbReference type="ARBA" id="ARBA00022714"/>
    </source>
</evidence>
<evidence type="ECO:0000256" key="4">
    <source>
        <dbReference type="ARBA" id="ARBA00022723"/>
    </source>
</evidence>
<evidence type="ECO:0000256" key="2">
    <source>
        <dbReference type="ARBA" id="ARBA00022692"/>
    </source>
</evidence>
<dbReference type="PANTHER" id="PTHR21266">
    <property type="entry name" value="IRON-SULFUR DOMAIN CONTAINING PROTEIN"/>
    <property type="match status" value="1"/>
</dbReference>
<dbReference type="PANTHER" id="PTHR21266:SF32">
    <property type="entry name" value="CHOLESTEROL 7-DESATURASE NVD"/>
    <property type="match status" value="1"/>
</dbReference>
<dbReference type="Proteomes" id="UP000783253">
    <property type="component" value="Unassembled WGS sequence"/>
</dbReference>
<name>A0ABS7J009_9SPHN</name>
<keyword evidence="12" id="KW-1185">Reference proteome</keyword>
<evidence type="ECO:0000256" key="9">
    <source>
        <dbReference type="ARBA" id="ARBA00023136"/>
    </source>
</evidence>
<accession>A0ABS7J009</accession>
<evidence type="ECO:0000256" key="5">
    <source>
        <dbReference type="ARBA" id="ARBA00022989"/>
    </source>
</evidence>
<reference evidence="11 12" key="1">
    <citation type="submission" date="2021-08" db="EMBL/GenBank/DDBJ databases">
        <title>Comparative Genomics Analysis of the Genus Qipengyuania Reveals Extensive Genetic Diversity and Metabolic Versatility, Including the Description of Fifteen Novel Species.</title>
        <authorList>
            <person name="Liu Y."/>
        </authorList>
    </citation>
    <scope>NUCLEOTIDE SEQUENCE [LARGE SCALE GENOMIC DNA]</scope>
    <source>
        <strain evidence="11 12">1NDH17</strain>
    </source>
</reference>
<dbReference type="CDD" id="cd03467">
    <property type="entry name" value="Rieske"/>
    <property type="match status" value="1"/>
</dbReference>
<dbReference type="SUPFAM" id="SSF55961">
    <property type="entry name" value="Bet v1-like"/>
    <property type="match status" value="1"/>
</dbReference>
<dbReference type="InterPro" id="IPR050584">
    <property type="entry name" value="Cholesterol_7-desaturase"/>
</dbReference>
<keyword evidence="4" id="KW-0479">Metal-binding</keyword>
<gene>
    <name evidence="11" type="ORF">K3152_12905</name>
</gene>
<evidence type="ECO:0000256" key="8">
    <source>
        <dbReference type="ARBA" id="ARBA00023014"/>
    </source>
</evidence>
<dbReference type="RefSeq" id="WP_221574548.1">
    <property type="nucleotide sequence ID" value="NZ_JAIGNK010000004.1"/>
</dbReference>
<evidence type="ECO:0000256" key="6">
    <source>
        <dbReference type="ARBA" id="ARBA00023002"/>
    </source>
</evidence>
<dbReference type="InterPro" id="IPR036922">
    <property type="entry name" value="Rieske_2Fe-2S_sf"/>
</dbReference>
<feature type="domain" description="Rieske" evidence="10">
    <location>
        <begin position="187"/>
        <end position="284"/>
    </location>
</feature>
<evidence type="ECO:0000313" key="12">
    <source>
        <dbReference type="Proteomes" id="UP000783253"/>
    </source>
</evidence>
<comment type="subcellular location">
    <subcellularLocation>
        <location evidence="1">Membrane</location>
    </subcellularLocation>
</comment>
<dbReference type="SUPFAM" id="SSF50022">
    <property type="entry name" value="ISP domain"/>
    <property type="match status" value="1"/>
</dbReference>